<dbReference type="Proteomes" id="UP000826651">
    <property type="component" value="Unassembled WGS sequence"/>
</dbReference>
<name>A0ABS7SE63_9MICO</name>
<dbReference type="EMBL" id="JAGSHT010000021">
    <property type="protein sequence ID" value="MBZ2198647.1"/>
    <property type="molecule type" value="Genomic_DNA"/>
</dbReference>
<dbReference type="Gene3D" id="3.40.630.30">
    <property type="match status" value="1"/>
</dbReference>
<evidence type="ECO:0000256" key="2">
    <source>
        <dbReference type="ARBA" id="ARBA00023315"/>
    </source>
</evidence>
<dbReference type="PANTHER" id="PTHR43877">
    <property type="entry name" value="AMINOALKYLPHOSPHONATE N-ACETYLTRANSFERASE-RELATED-RELATED"/>
    <property type="match status" value="1"/>
</dbReference>
<dbReference type="Pfam" id="PF00583">
    <property type="entry name" value="Acetyltransf_1"/>
    <property type="match status" value="1"/>
</dbReference>
<dbReference type="PROSITE" id="PS51186">
    <property type="entry name" value="GNAT"/>
    <property type="match status" value="1"/>
</dbReference>
<evidence type="ECO:0000259" key="3">
    <source>
        <dbReference type="PROSITE" id="PS51186"/>
    </source>
</evidence>
<protein>
    <submittedName>
        <fullName evidence="4">GNAT family N-acetyltransferase</fullName>
    </submittedName>
</protein>
<keyword evidence="5" id="KW-1185">Reference proteome</keyword>
<comment type="caution">
    <text evidence="4">The sequence shown here is derived from an EMBL/GenBank/DDBJ whole genome shotgun (WGS) entry which is preliminary data.</text>
</comment>
<dbReference type="InterPro" id="IPR050832">
    <property type="entry name" value="Bact_Acetyltransf"/>
</dbReference>
<proteinExistence type="predicted"/>
<accession>A0ABS7SE63</accession>
<evidence type="ECO:0000256" key="1">
    <source>
        <dbReference type="ARBA" id="ARBA00022679"/>
    </source>
</evidence>
<dbReference type="CDD" id="cd04301">
    <property type="entry name" value="NAT_SF"/>
    <property type="match status" value="1"/>
</dbReference>
<keyword evidence="1" id="KW-0808">Transferase</keyword>
<keyword evidence="2" id="KW-0012">Acyltransferase</keyword>
<reference evidence="4 5" key="1">
    <citation type="submission" date="2021-04" db="EMBL/GenBank/DDBJ databases">
        <title>Ruania sp. nov., isolated from sandy soil of mangrove forest.</title>
        <authorList>
            <person name="Ge X."/>
            <person name="Huang R."/>
            <person name="Liu W."/>
        </authorList>
    </citation>
    <scope>NUCLEOTIDE SEQUENCE [LARGE SCALE GENOMIC DNA]</scope>
    <source>
        <strain evidence="4 5">N2-46</strain>
    </source>
</reference>
<gene>
    <name evidence="4" type="ORF">KCQ71_21040</name>
</gene>
<dbReference type="PANTHER" id="PTHR43877:SF2">
    <property type="entry name" value="AMINOALKYLPHOSPHONATE N-ACETYLTRANSFERASE-RELATED"/>
    <property type="match status" value="1"/>
</dbReference>
<dbReference type="RefSeq" id="WP_223409789.1">
    <property type="nucleotide sequence ID" value="NZ_JAGSHT010000021.1"/>
</dbReference>
<feature type="domain" description="N-acetyltransferase" evidence="3">
    <location>
        <begin position="3"/>
        <end position="153"/>
    </location>
</feature>
<evidence type="ECO:0000313" key="4">
    <source>
        <dbReference type="EMBL" id="MBZ2198647.1"/>
    </source>
</evidence>
<organism evidence="4 5">
    <name type="scientific">Occultella gossypii</name>
    <dbReference type="NCBI Taxonomy" id="2800820"/>
    <lineage>
        <taxon>Bacteria</taxon>
        <taxon>Bacillati</taxon>
        <taxon>Actinomycetota</taxon>
        <taxon>Actinomycetes</taxon>
        <taxon>Micrococcales</taxon>
        <taxon>Ruaniaceae</taxon>
        <taxon>Occultella</taxon>
    </lineage>
</organism>
<dbReference type="InterPro" id="IPR016181">
    <property type="entry name" value="Acyl_CoA_acyltransferase"/>
</dbReference>
<dbReference type="SUPFAM" id="SSF55729">
    <property type="entry name" value="Acyl-CoA N-acyltransferases (Nat)"/>
    <property type="match status" value="1"/>
</dbReference>
<dbReference type="InterPro" id="IPR000182">
    <property type="entry name" value="GNAT_dom"/>
</dbReference>
<evidence type="ECO:0000313" key="5">
    <source>
        <dbReference type="Proteomes" id="UP000826651"/>
    </source>
</evidence>
<sequence length="153" mass="16868">MTTTLVRVEWTDPDLQRLVAAQEAEVIERYGDEMAAQPLEPGTVSVGLLVRDDAGVAVGCGVLRDPAPAFQAGTAELNRMYVVPEQRRKGLAKVILRELEAIAVQRKVTQLVLETGVLLEEAIGLYSSEGYRIIDNYEPYEDSEDSRCFAKAL</sequence>